<dbReference type="EnsemblMetazoa" id="XM_011681534">
    <property type="protein sequence ID" value="XP_011679836"/>
    <property type="gene ID" value="LOC593504"/>
</dbReference>
<dbReference type="PROSITE" id="PS50850">
    <property type="entry name" value="MFS"/>
    <property type="match status" value="1"/>
</dbReference>
<dbReference type="OMA" id="HRSLACC"/>
<feature type="compositionally biased region" description="Basic and acidic residues" evidence="2">
    <location>
        <begin position="226"/>
        <end position="241"/>
    </location>
</feature>
<feature type="transmembrane region" description="Helical" evidence="3">
    <location>
        <begin position="434"/>
        <end position="458"/>
    </location>
</feature>
<feature type="transmembrane region" description="Helical" evidence="3">
    <location>
        <begin position="54"/>
        <end position="75"/>
    </location>
</feature>
<proteinExistence type="predicted"/>
<reference evidence="6" key="1">
    <citation type="submission" date="2015-02" db="EMBL/GenBank/DDBJ databases">
        <title>Genome sequencing for Strongylocentrotus purpuratus.</title>
        <authorList>
            <person name="Murali S."/>
            <person name="Liu Y."/>
            <person name="Vee V."/>
            <person name="English A."/>
            <person name="Wang M."/>
            <person name="Skinner E."/>
            <person name="Han Y."/>
            <person name="Muzny D.M."/>
            <person name="Worley K.C."/>
            <person name="Gibbs R.A."/>
        </authorList>
    </citation>
    <scope>NUCLEOTIDE SEQUENCE</scope>
</reference>
<comment type="subcellular location">
    <subcellularLocation>
        <location evidence="1">Membrane</location>
        <topology evidence="1">Multi-pass membrane protein</topology>
    </subcellularLocation>
</comment>
<feature type="transmembrane region" description="Helical" evidence="3">
    <location>
        <begin position="381"/>
        <end position="399"/>
    </location>
</feature>
<evidence type="ECO:0000256" key="2">
    <source>
        <dbReference type="SAM" id="MobiDB-lite"/>
    </source>
</evidence>
<dbReference type="InterPro" id="IPR036259">
    <property type="entry name" value="MFS_trans_sf"/>
</dbReference>
<evidence type="ECO:0000313" key="6">
    <source>
        <dbReference type="Proteomes" id="UP000007110"/>
    </source>
</evidence>
<dbReference type="PANTHER" id="PTHR11360">
    <property type="entry name" value="MONOCARBOXYLATE TRANSPORTER"/>
    <property type="match status" value="1"/>
</dbReference>
<dbReference type="KEGG" id="spu:593504"/>
<evidence type="ECO:0000313" key="5">
    <source>
        <dbReference type="EnsemblMetazoa" id="XP_011679836"/>
    </source>
</evidence>
<dbReference type="InterPro" id="IPR050327">
    <property type="entry name" value="Proton-linked_MCT"/>
</dbReference>
<evidence type="ECO:0000256" key="1">
    <source>
        <dbReference type="ARBA" id="ARBA00004141"/>
    </source>
</evidence>
<feature type="transmembrane region" description="Helical" evidence="3">
    <location>
        <begin position="405"/>
        <end position="422"/>
    </location>
</feature>
<keyword evidence="3" id="KW-1133">Transmembrane helix</keyword>
<reference evidence="5" key="2">
    <citation type="submission" date="2021-01" db="UniProtKB">
        <authorList>
            <consortium name="EnsemblMetazoa"/>
        </authorList>
    </citation>
    <scope>IDENTIFICATION</scope>
</reference>
<dbReference type="InParanoid" id="A0A7M7HN34"/>
<keyword evidence="6" id="KW-1185">Reference proteome</keyword>
<feature type="transmembrane region" description="Helical" evidence="3">
    <location>
        <begin position="172"/>
        <end position="192"/>
    </location>
</feature>
<dbReference type="PANTHER" id="PTHR11360:SF172">
    <property type="entry name" value="MAJOR FACILITATOR SUPERFAMILY (MFS) PROFILE DOMAIN-CONTAINING PROTEIN"/>
    <property type="match status" value="1"/>
</dbReference>
<dbReference type="GeneID" id="593504"/>
<keyword evidence="3" id="KW-0472">Membrane</keyword>
<feature type="transmembrane region" description="Helical" evidence="3">
    <location>
        <begin position="473"/>
        <end position="494"/>
    </location>
</feature>
<sequence>MTGILGRIKRNWGWVVTVSAALIFIVVHGFLYSFGLLMVELMEEFDSDVTTTGYVGTVAYGCTWIFCIIATPIVGRIGFRPAVILGVFICSASVLISSFMPGILPLFGSYSLLFAVGNSLVSSGTFLGIMAYFPIKHTTLAFGISTAGVNTGILVFNPLMYAMMSRWGWRSALRIVCAMFLTIALPCTMVFIPPSSPWISHDDDDDDDKVQPRSSNLDGKSLNGVCDEKKTPPKDDNANRRCLLEDSGTRDESHPPFAKATDRNASEVKYIPLDGDGKERLSLMELEQGAAGEEGGVARTRVQCGDWLRLLSYPDVFLLGIGILLGSMCLSFLYFSTANFIVLAGFSKRTASLMMSTMGLAEIVGKLIIGVVADRIPVPKIFYMVAANCIGAGIMYASFFGKTEAAMYAIAAVEGCFVMAPLDSLAHTMANQLYAASFSSLLWSYVMFACGVGGILAAVCGESVDKTGSYNTALYVIIGVFFTAALFLVLVPVYQRAFCKDRCILFKNVKRLGNKKADDNAKPTALYENLRQEQQMINS</sequence>
<feature type="domain" description="Major facilitator superfamily (MFS) profile" evidence="4">
    <location>
        <begin position="15"/>
        <end position="497"/>
    </location>
</feature>
<feature type="transmembrane region" description="Helical" evidence="3">
    <location>
        <begin position="140"/>
        <end position="160"/>
    </location>
</feature>
<feature type="transmembrane region" description="Helical" evidence="3">
    <location>
        <begin position="350"/>
        <end position="369"/>
    </location>
</feature>
<dbReference type="Proteomes" id="UP000007110">
    <property type="component" value="Unassembled WGS sequence"/>
</dbReference>
<dbReference type="InterPro" id="IPR020846">
    <property type="entry name" value="MFS_dom"/>
</dbReference>
<protein>
    <recommendedName>
        <fullName evidence="4">Major facilitator superfamily (MFS) profile domain-containing protein</fullName>
    </recommendedName>
</protein>
<feature type="transmembrane region" description="Helical" evidence="3">
    <location>
        <begin position="12"/>
        <end position="34"/>
    </location>
</feature>
<feature type="region of interest" description="Disordered" evidence="2">
    <location>
        <begin position="201"/>
        <end position="241"/>
    </location>
</feature>
<accession>A0A7M7HN34</accession>
<feature type="transmembrane region" description="Helical" evidence="3">
    <location>
        <begin position="110"/>
        <end position="133"/>
    </location>
</feature>
<dbReference type="EnsemblMetazoa" id="XM_030997349">
    <property type="protein sequence ID" value="XP_030853209"/>
    <property type="gene ID" value="LOC593504"/>
</dbReference>
<dbReference type="AlphaFoldDB" id="A0A7M7HN34"/>
<dbReference type="RefSeq" id="XP_011679836.2">
    <property type="nucleotide sequence ID" value="XM_011681534.2"/>
</dbReference>
<evidence type="ECO:0000256" key="3">
    <source>
        <dbReference type="SAM" id="Phobius"/>
    </source>
</evidence>
<dbReference type="Gene3D" id="1.20.1250.20">
    <property type="entry name" value="MFS general substrate transporter like domains"/>
    <property type="match status" value="1"/>
</dbReference>
<organism evidence="5 6">
    <name type="scientific">Strongylocentrotus purpuratus</name>
    <name type="common">Purple sea urchin</name>
    <dbReference type="NCBI Taxonomy" id="7668"/>
    <lineage>
        <taxon>Eukaryota</taxon>
        <taxon>Metazoa</taxon>
        <taxon>Echinodermata</taxon>
        <taxon>Eleutherozoa</taxon>
        <taxon>Echinozoa</taxon>
        <taxon>Echinoidea</taxon>
        <taxon>Euechinoidea</taxon>
        <taxon>Echinacea</taxon>
        <taxon>Camarodonta</taxon>
        <taxon>Echinidea</taxon>
        <taxon>Strongylocentrotidae</taxon>
        <taxon>Strongylocentrotus</taxon>
    </lineage>
</organism>
<dbReference type="GO" id="GO:0005886">
    <property type="term" value="C:plasma membrane"/>
    <property type="evidence" value="ECO:0000318"/>
    <property type="project" value="GO_Central"/>
</dbReference>
<keyword evidence="3" id="KW-0812">Transmembrane</keyword>
<dbReference type="Pfam" id="PF07690">
    <property type="entry name" value="MFS_1"/>
    <property type="match status" value="1"/>
</dbReference>
<feature type="transmembrane region" description="Helical" evidence="3">
    <location>
        <begin position="316"/>
        <end position="344"/>
    </location>
</feature>
<dbReference type="RefSeq" id="XP_030853209.1">
    <property type="nucleotide sequence ID" value="XM_030997349.1"/>
</dbReference>
<dbReference type="SUPFAM" id="SSF103473">
    <property type="entry name" value="MFS general substrate transporter"/>
    <property type="match status" value="1"/>
</dbReference>
<dbReference type="InterPro" id="IPR011701">
    <property type="entry name" value="MFS"/>
</dbReference>
<dbReference type="GO" id="GO:0008028">
    <property type="term" value="F:monocarboxylic acid transmembrane transporter activity"/>
    <property type="evidence" value="ECO:0000318"/>
    <property type="project" value="GO_Central"/>
</dbReference>
<evidence type="ECO:0000259" key="4">
    <source>
        <dbReference type="PROSITE" id="PS50850"/>
    </source>
</evidence>
<name>A0A7M7HN34_STRPU</name>
<feature type="transmembrane region" description="Helical" evidence="3">
    <location>
        <begin position="82"/>
        <end position="104"/>
    </location>
</feature>
<dbReference type="OrthoDB" id="10016898at2759"/>